<dbReference type="KEGG" id="psey:GU243_11380"/>
<keyword evidence="2" id="KW-0732">Signal</keyword>
<evidence type="ECO:0000313" key="4">
    <source>
        <dbReference type="Proteomes" id="UP000464186"/>
    </source>
</evidence>
<feature type="compositionally biased region" description="Basic and acidic residues" evidence="1">
    <location>
        <begin position="139"/>
        <end position="166"/>
    </location>
</feature>
<organism evidence="3 4">
    <name type="scientific">Pseudarthrobacter psychrotolerans</name>
    <dbReference type="NCBI Taxonomy" id="2697569"/>
    <lineage>
        <taxon>Bacteria</taxon>
        <taxon>Bacillati</taxon>
        <taxon>Actinomycetota</taxon>
        <taxon>Actinomycetes</taxon>
        <taxon>Micrococcales</taxon>
        <taxon>Micrococcaceae</taxon>
        <taxon>Pseudarthrobacter</taxon>
    </lineage>
</organism>
<dbReference type="EMBL" id="CP047898">
    <property type="protein sequence ID" value="QHK20234.1"/>
    <property type="molecule type" value="Genomic_DNA"/>
</dbReference>
<proteinExistence type="predicted"/>
<sequence length="196" mass="18912">MSFLTVFVSSKLAAGALAAGALAVGGTGAAAYTGSLPDTVQQGAHDFVGAPAPRTAGPSEADAAKATGKANERKTASAAPSATPVGPDATGPAAYGLCEAYTRGGLDASSTSYASLVTAAKGASKIVTYCAGIASPGESADHRTTPSEHAAPRDEAKEGANAKPEADIPAVPGTKPALPAQAATGASHKPSTAGRP</sequence>
<dbReference type="Proteomes" id="UP000464186">
    <property type="component" value="Chromosome"/>
</dbReference>
<feature type="region of interest" description="Disordered" evidence="1">
    <location>
        <begin position="136"/>
        <end position="196"/>
    </location>
</feature>
<protein>
    <submittedName>
        <fullName evidence="3">Protein tyrosine phosphatase</fullName>
    </submittedName>
</protein>
<name>A0A6P1NNY7_9MICC</name>
<reference evidence="3 4" key="1">
    <citation type="submission" date="2020-01" db="EMBL/GenBank/DDBJ databases">
        <title>Pseudarthrobacter psychrotolerans sp. nov., isolated from antarctic soil.</title>
        <authorList>
            <person name="Shin Y."/>
            <person name="Park W."/>
        </authorList>
    </citation>
    <scope>NUCLEOTIDE SEQUENCE [LARGE SCALE GENOMIC DNA]</scope>
    <source>
        <strain evidence="3 4">YJ56</strain>
    </source>
</reference>
<evidence type="ECO:0000256" key="2">
    <source>
        <dbReference type="SAM" id="SignalP"/>
    </source>
</evidence>
<keyword evidence="4" id="KW-1185">Reference proteome</keyword>
<evidence type="ECO:0000256" key="1">
    <source>
        <dbReference type="SAM" id="MobiDB-lite"/>
    </source>
</evidence>
<evidence type="ECO:0000313" key="3">
    <source>
        <dbReference type="EMBL" id="QHK20234.1"/>
    </source>
</evidence>
<feature type="signal peptide" evidence="2">
    <location>
        <begin position="1"/>
        <end position="18"/>
    </location>
</feature>
<feature type="chain" id="PRO_5038620628" evidence="2">
    <location>
        <begin position="19"/>
        <end position="196"/>
    </location>
</feature>
<gene>
    <name evidence="3" type="ORF">GU243_11380</name>
</gene>
<dbReference type="AlphaFoldDB" id="A0A6P1NNY7"/>
<accession>A0A6P1NNY7</accession>
<feature type="region of interest" description="Disordered" evidence="1">
    <location>
        <begin position="49"/>
        <end position="88"/>
    </location>
</feature>